<evidence type="ECO:0000259" key="11">
    <source>
        <dbReference type="PROSITE" id="PS50234"/>
    </source>
</evidence>
<dbReference type="PROSITE" id="PS50234">
    <property type="entry name" value="VWFA"/>
    <property type="match status" value="1"/>
</dbReference>
<keyword evidence="3" id="KW-0808">Transferase</keyword>
<evidence type="ECO:0000256" key="3">
    <source>
        <dbReference type="ARBA" id="ARBA00022679"/>
    </source>
</evidence>
<dbReference type="GO" id="GO:0004674">
    <property type="term" value="F:protein serine/threonine kinase activity"/>
    <property type="evidence" value="ECO:0007669"/>
    <property type="project" value="UniProtKB-KW"/>
</dbReference>
<dbReference type="HOGENOM" id="CLU_005931_0_0_1"/>
<keyword evidence="5 12" id="KW-0418">Kinase</keyword>
<dbReference type="InterPro" id="IPR000719">
    <property type="entry name" value="Prot_kinase_dom"/>
</dbReference>
<comment type="catalytic activity">
    <reaction evidence="7">
        <text>L-threonyl-[protein] + ATP = O-phospho-L-threonyl-[protein] + ADP + H(+)</text>
        <dbReference type="Rhea" id="RHEA:46608"/>
        <dbReference type="Rhea" id="RHEA-COMP:11060"/>
        <dbReference type="Rhea" id="RHEA-COMP:11605"/>
        <dbReference type="ChEBI" id="CHEBI:15378"/>
        <dbReference type="ChEBI" id="CHEBI:30013"/>
        <dbReference type="ChEBI" id="CHEBI:30616"/>
        <dbReference type="ChEBI" id="CHEBI:61977"/>
        <dbReference type="ChEBI" id="CHEBI:456216"/>
        <dbReference type="EC" id="2.7.11.1"/>
    </reaction>
</comment>
<dbReference type="PANTHER" id="PTHR43671">
    <property type="entry name" value="SERINE/THREONINE-PROTEIN KINASE NEK"/>
    <property type="match status" value="1"/>
</dbReference>
<dbReference type="PROSITE" id="PS50011">
    <property type="entry name" value="PROTEIN_KINASE_DOM"/>
    <property type="match status" value="1"/>
</dbReference>
<accession>L2FLM7</accession>
<keyword evidence="4" id="KW-0547">Nucleotide-binding</keyword>
<evidence type="ECO:0000256" key="5">
    <source>
        <dbReference type="ARBA" id="ARBA00022777"/>
    </source>
</evidence>
<keyword evidence="6" id="KW-0067">ATP-binding</keyword>
<protein>
    <recommendedName>
        <fullName evidence="1">non-specific serine/threonine protein kinase</fullName>
        <ecNumber evidence="1">2.7.11.1</ecNumber>
    </recommendedName>
</protein>
<dbReference type="EC" id="2.7.11.1" evidence="1"/>
<dbReference type="AlphaFoldDB" id="L2FLM7"/>
<dbReference type="GO" id="GO:0008770">
    <property type="term" value="F:[acyl-carrier-protein] phosphodiesterase activity"/>
    <property type="evidence" value="ECO:0007669"/>
    <property type="project" value="InterPro"/>
</dbReference>
<dbReference type="CDD" id="cd00180">
    <property type="entry name" value="PKc"/>
    <property type="match status" value="1"/>
</dbReference>
<comment type="catalytic activity">
    <reaction evidence="8">
        <text>L-seryl-[protein] + ATP = O-phospho-L-seryl-[protein] + ADP + H(+)</text>
        <dbReference type="Rhea" id="RHEA:17989"/>
        <dbReference type="Rhea" id="RHEA-COMP:9863"/>
        <dbReference type="Rhea" id="RHEA-COMP:11604"/>
        <dbReference type="ChEBI" id="CHEBI:15378"/>
        <dbReference type="ChEBI" id="CHEBI:29999"/>
        <dbReference type="ChEBI" id="CHEBI:30616"/>
        <dbReference type="ChEBI" id="CHEBI:83421"/>
        <dbReference type="ChEBI" id="CHEBI:456216"/>
        <dbReference type="EC" id="2.7.11.1"/>
    </reaction>
</comment>
<dbReference type="InterPro" id="IPR002035">
    <property type="entry name" value="VWF_A"/>
</dbReference>
<reference evidence="12" key="1">
    <citation type="submission" date="2012-08" db="EMBL/GenBank/DDBJ databases">
        <title>Genome analysis of Colletotrichum orbiculare and Colletotrichum fructicola.</title>
        <authorList>
            <person name="Gan P.H.P."/>
            <person name="Ikeda K."/>
            <person name="Irieda H."/>
            <person name="Narusaka M."/>
            <person name="O'Connell R.J."/>
            <person name="Narusaka Y."/>
            <person name="Takano Y."/>
            <person name="Kubo Y."/>
            <person name="Shirasu K."/>
        </authorList>
    </citation>
    <scope>NUCLEOTIDE SEQUENCE</scope>
    <source>
        <strain evidence="12">Nara gc5</strain>
    </source>
</reference>
<evidence type="ECO:0000256" key="4">
    <source>
        <dbReference type="ARBA" id="ARBA00022741"/>
    </source>
</evidence>
<dbReference type="SMART" id="SM00220">
    <property type="entry name" value="S_TKc"/>
    <property type="match status" value="1"/>
</dbReference>
<dbReference type="Gene3D" id="1.10.510.10">
    <property type="entry name" value="Transferase(Phosphotransferase) domain 1"/>
    <property type="match status" value="1"/>
</dbReference>
<dbReference type="GO" id="GO:0006633">
    <property type="term" value="P:fatty acid biosynthetic process"/>
    <property type="evidence" value="ECO:0007669"/>
    <property type="project" value="InterPro"/>
</dbReference>
<dbReference type="SUPFAM" id="SSF56112">
    <property type="entry name" value="Protein kinase-like (PK-like)"/>
    <property type="match status" value="1"/>
</dbReference>
<name>L2FLM7_COLFN</name>
<dbReference type="STRING" id="1213859.L2FLM7"/>
<feature type="compositionally biased region" description="Polar residues" evidence="9">
    <location>
        <begin position="591"/>
        <end position="629"/>
    </location>
</feature>
<dbReference type="EMBL" id="KB021008">
    <property type="protein sequence ID" value="ELA26941.1"/>
    <property type="molecule type" value="Genomic_DNA"/>
</dbReference>
<evidence type="ECO:0000256" key="8">
    <source>
        <dbReference type="ARBA" id="ARBA00048679"/>
    </source>
</evidence>
<evidence type="ECO:0000256" key="1">
    <source>
        <dbReference type="ARBA" id="ARBA00012513"/>
    </source>
</evidence>
<sequence length="921" mass="105285">MSREQRSGFERQYDAAYHEFEALRKKNTRISACGQEFVLADNVTKALMKQSPARSDGYDHDLHRLGHTAYHRENSAPPQMMKHEYQEYLLVFYTLLDIGAPSLVHQFRDSGRNSDFLPIDMVDLKRNIDPPSDFENFHQKFYDRQFAWCPIKLELGMCRKFHRSISPFSRKAKMEPYRDDAGARHNNANLYTIEVLEELVGPNLRTKMSSARFESFDSGIDGNHSKSWGYRFALKQFEYHKYDQFSNETRMLKNLNNQDGMIQYIGWFQSYEPDGEGGFHEYYNILLELAEFDFYTAIREQSPPISFQEIHGFWNTMSDIASALASIHTVTLDGQDYLTWHGDIKPENILRVNDCFKLADPGEASMSMKSPGMSRPQRTATFGGTRTYEKAIYWNNSNSNLPQVDQTSDVWSLGCVLSVAATYVVLGTQGVLIYNRLRRQEISCREDNGNIDDTFHDGSRVLPEVTDWHKYLREATRKTDAFSAAVLDMIDAHMLVKAGERWTAQQVCAKFAEIFRNSEPQDTEVPDALQEVLQSINSDQLALKYEQRLGIKRVNSTDTADKPRTAESLPDAGSKFKSRQELLEQDILPTAQRSQNRPGSIRQSRRPSSNFGTISSSEARYRMTGQSAPYSRRTSDAQPPALRPPISSSQTLSSVSVHHRSPVTAWMVRTELEKKGTKWSRSMRSFSSFLKPQPASMKGKGATTLQLAELDAKLERAFKDRDIVYLIDNGSTMAPHWAEATHLIEVLVWRSLGYDDNGMEIYFTDADTDPTAKVKESPDQTVKEFLNAMRVAAPKSVKSSTVKTTIQPELERIINQYTRAKTSKMQPRKKTIIILTDGIWEGMNNEYTLDTYLMSTLSSLRDLHGDLAHIKPGQLPGQHDIEKIRPVTIQFVQFGQNQRATDRLRRLDDELKLNGYPYVSL</sequence>
<evidence type="ECO:0000313" key="12">
    <source>
        <dbReference type="EMBL" id="ELA26941.1"/>
    </source>
</evidence>
<evidence type="ECO:0000256" key="6">
    <source>
        <dbReference type="ARBA" id="ARBA00022840"/>
    </source>
</evidence>
<dbReference type="InterPro" id="IPR011009">
    <property type="entry name" value="Kinase-like_dom_sf"/>
</dbReference>
<keyword evidence="2" id="KW-0723">Serine/threonine-protein kinase</keyword>
<dbReference type="InterPro" id="IPR050660">
    <property type="entry name" value="NEK_Ser/Thr_kinase"/>
</dbReference>
<evidence type="ECO:0000259" key="10">
    <source>
        <dbReference type="PROSITE" id="PS50011"/>
    </source>
</evidence>
<feature type="region of interest" description="Disordered" evidence="9">
    <location>
        <begin position="554"/>
        <end position="655"/>
    </location>
</feature>
<dbReference type="PANTHER" id="PTHR43671:SF98">
    <property type="entry name" value="SERINE_THREONINE-PROTEIN KINASE NEK11"/>
    <property type="match status" value="1"/>
</dbReference>
<evidence type="ECO:0000256" key="7">
    <source>
        <dbReference type="ARBA" id="ARBA00047899"/>
    </source>
</evidence>
<dbReference type="Pfam" id="PF00069">
    <property type="entry name" value="Pkinase"/>
    <property type="match status" value="1"/>
</dbReference>
<gene>
    <name evidence="12" type="ORF">CGGC5_12131</name>
</gene>
<evidence type="ECO:0000256" key="2">
    <source>
        <dbReference type="ARBA" id="ARBA00022527"/>
    </source>
</evidence>
<feature type="domain" description="VWFA" evidence="11">
    <location>
        <begin position="722"/>
        <end position="907"/>
    </location>
</feature>
<feature type="domain" description="Protein kinase" evidence="10">
    <location>
        <begin position="194"/>
        <end position="515"/>
    </location>
</feature>
<dbReference type="GO" id="GO:0005524">
    <property type="term" value="F:ATP binding"/>
    <property type="evidence" value="ECO:0007669"/>
    <property type="project" value="UniProtKB-KW"/>
</dbReference>
<organism evidence="12">
    <name type="scientific">Colletotrichum fructicola (strain Nara gc5)</name>
    <name type="common">Anthracnose fungus</name>
    <name type="synonym">Colletotrichum gloeosporioides (strain Nara gc5)</name>
    <dbReference type="NCBI Taxonomy" id="1213859"/>
    <lineage>
        <taxon>Eukaryota</taxon>
        <taxon>Fungi</taxon>
        <taxon>Dikarya</taxon>
        <taxon>Ascomycota</taxon>
        <taxon>Pezizomycotina</taxon>
        <taxon>Sordariomycetes</taxon>
        <taxon>Hypocreomycetidae</taxon>
        <taxon>Glomerellales</taxon>
        <taxon>Glomerellaceae</taxon>
        <taxon>Colletotrichum</taxon>
        <taxon>Colletotrichum gloeosporioides species complex</taxon>
    </lineage>
</organism>
<proteinExistence type="predicted"/>
<evidence type="ECO:0000256" key="9">
    <source>
        <dbReference type="SAM" id="MobiDB-lite"/>
    </source>
</evidence>